<dbReference type="GO" id="GO:0006629">
    <property type="term" value="P:lipid metabolic process"/>
    <property type="evidence" value="ECO:0007669"/>
    <property type="project" value="InterPro"/>
</dbReference>
<feature type="domain" description="SGNH hydrolase-type esterase" evidence="1">
    <location>
        <begin position="43"/>
        <end position="205"/>
    </location>
</feature>
<dbReference type="CDD" id="cd01822">
    <property type="entry name" value="Lysophospholipase_L1_like"/>
    <property type="match status" value="1"/>
</dbReference>
<dbReference type="OrthoDB" id="9777593at2"/>
<reference evidence="2" key="1">
    <citation type="journal article" date="2019" name="PLoS Negl. Trop. Dis.">
        <title>Revisiting the worldwide diversity of Leptospira species in the environment.</title>
        <authorList>
            <person name="Vincent A.T."/>
            <person name="Schiettekatte O."/>
            <person name="Bourhy P."/>
            <person name="Veyrier F.J."/>
            <person name="Picardeau M."/>
        </authorList>
    </citation>
    <scope>NUCLEOTIDE SEQUENCE [LARGE SCALE GENOMIC DNA]</scope>
    <source>
        <strain evidence="2">201702476</strain>
    </source>
</reference>
<dbReference type="Pfam" id="PF13472">
    <property type="entry name" value="Lipase_GDSL_2"/>
    <property type="match status" value="1"/>
</dbReference>
<keyword evidence="3" id="KW-1185">Reference proteome</keyword>
<proteinExistence type="predicted"/>
<dbReference type="GO" id="GO:0004622">
    <property type="term" value="F:phosphatidylcholine lysophospholipase activity"/>
    <property type="evidence" value="ECO:0007669"/>
    <property type="project" value="TreeGrafter"/>
</dbReference>
<gene>
    <name evidence="2" type="ORF">EHQ58_05425</name>
</gene>
<sequence>MKFIFIFVFLILGCGEKSNLDLGKEAVSNANQNDHSDAPRIIFFGDSLTAGYGLVDFEKSWPYLVHARLKKEGLNYEMTNAGVSGDTSSGGLGRIDWVLSQKPDIFVLELGANDMLRGIPPSVTRTNLTDLVLKIKKEYPKCEIVLMGMRATPNLGKGFRDDFDSIYPTLAKSEKLTFVPFLLERVAGIRKLNQKDGIHPTEEGHVLVANTVYPYIKKAASRLTKAR</sequence>
<dbReference type="PANTHER" id="PTHR30383">
    <property type="entry name" value="THIOESTERASE 1/PROTEASE 1/LYSOPHOSPHOLIPASE L1"/>
    <property type="match status" value="1"/>
</dbReference>
<dbReference type="EMBL" id="RQGD01000020">
    <property type="protein sequence ID" value="TGL61221.1"/>
    <property type="molecule type" value="Genomic_DNA"/>
</dbReference>
<dbReference type="InterPro" id="IPR008265">
    <property type="entry name" value="Lipase_GDSL_AS"/>
</dbReference>
<dbReference type="InterPro" id="IPR013830">
    <property type="entry name" value="SGNH_hydro"/>
</dbReference>
<protein>
    <submittedName>
        <fullName evidence="2">Arylesterase</fullName>
    </submittedName>
</protein>
<dbReference type="AlphaFoldDB" id="A0A4R9K6K4"/>
<name>A0A4R9K6K4_9LEPT</name>
<evidence type="ECO:0000313" key="3">
    <source>
        <dbReference type="Proteomes" id="UP000297693"/>
    </source>
</evidence>
<dbReference type="SUPFAM" id="SSF52266">
    <property type="entry name" value="SGNH hydrolase"/>
    <property type="match status" value="1"/>
</dbReference>
<comment type="caution">
    <text evidence="2">The sequence shown here is derived from an EMBL/GenBank/DDBJ whole genome shotgun (WGS) entry which is preliminary data.</text>
</comment>
<dbReference type="InterPro" id="IPR051532">
    <property type="entry name" value="Ester_Hydrolysis_Enzymes"/>
</dbReference>
<dbReference type="PANTHER" id="PTHR30383:SF24">
    <property type="entry name" value="THIOESTERASE 1_PROTEASE 1_LYSOPHOSPHOLIPASE L1"/>
    <property type="match status" value="1"/>
</dbReference>
<accession>A0A4R9K6K4</accession>
<organism evidence="2 3">
    <name type="scientific">Leptospira ognonensis</name>
    <dbReference type="NCBI Taxonomy" id="2484945"/>
    <lineage>
        <taxon>Bacteria</taxon>
        <taxon>Pseudomonadati</taxon>
        <taxon>Spirochaetota</taxon>
        <taxon>Spirochaetia</taxon>
        <taxon>Leptospirales</taxon>
        <taxon>Leptospiraceae</taxon>
        <taxon>Leptospira</taxon>
    </lineage>
</organism>
<dbReference type="RefSeq" id="WP_135622862.1">
    <property type="nucleotide sequence ID" value="NZ_RQGD01000020.1"/>
</dbReference>
<evidence type="ECO:0000313" key="2">
    <source>
        <dbReference type="EMBL" id="TGL61221.1"/>
    </source>
</evidence>
<dbReference type="PROSITE" id="PS01098">
    <property type="entry name" value="LIPASE_GDSL_SER"/>
    <property type="match status" value="1"/>
</dbReference>
<dbReference type="Gene3D" id="3.40.50.1110">
    <property type="entry name" value="SGNH hydrolase"/>
    <property type="match status" value="1"/>
</dbReference>
<dbReference type="Proteomes" id="UP000297693">
    <property type="component" value="Unassembled WGS sequence"/>
</dbReference>
<dbReference type="InterPro" id="IPR036514">
    <property type="entry name" value="SGNH_hydro_sf"/>
</dbReference>
<evidence type="ECO:0000259" key="1">
    <source>
        <dbReference type="Pfam" id="PF13472"/>
    </source>
</evidence>